<comment type="caution">
    <text evidence="1">The sequence shown here is derived from an EMBL/GenBank/DDBJ whole genome shotgun (WGS) entry which is preliminary data.</text>
</comment>
<reference evidence="1 2" key="1">
    <citation type="journal article" date="2022" name="New Phytol.">
        <title>Ecological generalism drives hyperdiversity of secondary metabolite gene clusters in xylarialean endophytes.</title>
        <authorList>
            <person name="Franco M.E.E."/>
            <person name="Wisecaver J.H."/>
            <person name="Arnold A.E."/>
            <person name="Ju Y.M."/>
            <person name="Slot J.C."/>
            <person name="Ahrendt S."/>
            <person name="Moore L.P."/>
            <person name="Eastman K.E."/>
            <person name="Scott K."/>
            <person name="Konkel Z."/>
            <person name="Mondo S.J."/>
            <person name="Kuo A."/>
            <person name="Hayes R.D."/>
            <person name="Haridas S."/>
            <person name="Andreopoulos B."/>
            <person name="Riley R."/>
            <person name="LaButti K."/>
            <person name="Pangilinan J."/>
            <person name="Lipzen A."/>
            <person name="Amirebrahimi M."/>
            <person name="Yan J."/>
            <person name="Adam C."/>
            <person name="Keymanesh K."/>
            <person name="Ng V."/>
            <person name="Louie K."/>
            <person name="Northen T."/>
            <person name="Drula E."/>
            <person name="Henrissat B."/>
            <person name="Hsieh H.M."/>
            <person name="Youens-Clark K."/>
            <person name="Lutzoni F."/>
            <person name="Miadlikowska J."/>
            <person name="Eastwood D.C."/>
            <person name="Hamelin R.C."/>
            <person name="Grigoriev I.V."/>
            <person name="U'Ren J.M."/>
        </authorList>
    </citation>
    <scope>NUCLEOTIDE SEQUENCE [LARGE SCALE GENOMIC DNA]</scope>
    <source>
        <strain evidence="1 2">CBS 119005</strain>
    </source>
</reference>
<name>A0ACB9YS08_9PEZI</name>
<sequence>MADTALPISPPTTAVQLKVLIVGGGLFGLAAAISVALAGHQVTIFEAYSGPHEIGAGLQSSPNGTRLWEKWGLSSILEPLATAPKALKILDYDGTLLAQRLDYDVEVKKRYGYPLWTMHRIDLQTSLIHRAQELGVRIIYSARVDDIDMSTPSVTTQSKRTYKGDVVILAGGVWTSLRSQVLGKQIDPEPSGDMAYRITIDYDQLNGREDLQAWMHDPMVRIWIGPGSHAVAYPVRGAKQINVVLLVQDNFEIGQESRMAADLAEMKRHFEGWDPMLNKLLETVQRVKKWRLMQLTPLDIWRSTQGTTVIGGDCCHAILPYMAQGLNLGLEDAAALGYLLGQVTSKDQIPKATAMYQDVRMARTARMLDETHKQAEYFHAVDEGPRKARNAEYGRSFDNDSDWTHPKEQRWIWSYDAYKEAEKAYLGNPF</sequence>
<evidence type="ECO:0000313" key="2">
    <source>
        <dbReference type="Proteomes" id="UP001497700"/>
    </source>
</evidence>
<accession>A0ACB9YS08</accession>
<gene>
    <name evidence="1" type="ORF">F4820DRAFT_431376</name>
</gene>
<protein>
    <submittedName>
        <fullName evidence="1">Uncharacterized protein</fullName>
    </submittedName>
</protein>
<dbReference type="Proteomes" id="UP001497700">
    <property type="component" value="Unassembled WGS sequence"/>
</dbReference>
<evidence type="ECO:0000313" key="1">
    <source>
        <dbReference type="EMBL" id="KAI4862114.1"/>
    </source>
</evidence>
<keyword evidence="2" id="KW-1185">Reference proteome</keyword>
<organism evidence="1 2">
    <name type="scientific">Hypoxylon rubiginosum</name>
    <dbReference type="NCBI Taxonomy" id="110542"/>
    <lineage>
        <taxon>Eukaryota</taxon>
        <taxon>Fungi</taxon>
        <taxon>Dikarya</taxon>
        <taxon>Ascomycota</taxon>
        <taxon>Pezizomycotina</taxon>
        <taxon>Sordariomycetes</taxon>
        <taxon>Xylariomycetidae</taxon>
        <taxon>Xylariales</taxon>
        <taxon>Hypoxylaceae</taxon>
        <taxon>Hypoxylon</taxon>
    </lineage>
</organism>
<dbReference type="EMBL" id="MU393533">
    <property type="protein sequence ID" value="KAI4862114.1"/>
    <property type="molecule type" value="Genomic_DNA"/>
</dbReference>
<proteinExistence type="predicted"/>